<dbReference type="Gene3D" id="3.30.920.50">
    <property type="entry name" value="Beta-1,3-glucanase, C-terminal domain"/>
    <property type="match status" value="1"/>
</dbReference>
<dbReference type="Gene3D" id="2.60.110.10">
    <property type="entry name" value="Thaumatin"/>
    <property type="match status" value="1"/>
</dbReference>
<dbReference type="PANTHER" id="PTHR38165">
    <property type="match status" value="1"/>
</dbReference>
<evidence type="ECO:0000256" key="1">
    <source>
        <dbReference type="SAM" id="SignalP"/>
    </source>
</evidence>
<keyword evidence="3" id="KW-0378">Hydrolase</keyword>
<dbReference type="InterPro" id="IPR037176">
    <property type="entry name" value="Osmotin/thaumatin-like_sf"/>
</dbReference>
<name>A0AA48GVQ4_9BACT</name>
<protein>
    <submittedName>
        <fullName evidence="3">Glycosyl hydrolase</fullName>
    </submittedName>
</protein>
<evidence type="ECO:0000313" key="4">
    <source>
        <dbReference type="Proteomes" id="UP001228113"/>
    </source>
</evidence>
<proteinExistence type="predicted"/>
<dbReference type="InterPro" id="IPR042517">
    <property type="entry name" value="Glyco_hydro_64_N_2"/>
</dbReference>
<dbReference type="GO" id="GO:0016787">
    <property type="term" value="F:hydrolase activity"/>
    <property type="evidence" value="ECO:0007669"/>
    <property type="project" value="UniProtKB-KW"/>
</dbReference>
<feature type="chain" id="PRO_5041380015" evidence="1">
    <location>
        <begin position="30"/>
        <end position="402"/>
    </location>
</feature>
<reference evidence="3" key="1">
    <citation type="journal article" date="2023" name="Int. J. Syst. Evol. Microbiol.">
        <title>Mesoterricola silvestris gen. nov., sp. nov., Mesoterricola sediminis sp. nov., Geothrix oryzae sp. nov., Geothrix edaphica sp. nov., Geothrix rubra sp. nov., and Geothrix limicola sp. nov., six novel members of Acidobacteriota isolated from soils.</title>
        <authorList>
            <person name="Itoh H."/>
            <person name="Sugisawa Y."/>
            <person name="Mise K."/>
            <person name="Xu Z."/>
            <person name="Kuniyasu M."/>
            <person name="Ushijima N."/>
            <person name="Kawano K."/>
            <person name="Kobayashi E."/>
            <person name="Shiratori Y."/>
            <person name="Masuda Y."/>
            <person name="Senoo K."/>
        </authorList>
    </citation>
    <scope>NUCLEOTIDE SEQUENCE</scope>
    <source>
        <strain evidence="3">W786</strain>
    </source>
</reference>
<dbReference type="KEGG" id="msea:METESE_21020"/>
<dbReference type="Pfam" id="PF16483">
    <property type="entry name" value="Glyco_hydro_64"/>
    <property type="match status" value="1"/>
</dbReference>
<feature type="signal peptide" evidence="1">
    <location>
        <begin position="1"/>
        <end position="29"/>
    </location>
</feature>
<feature type="domain" description="GH64" evidence="2">
    <location>
        <begin position="43"/>
        <end position="401"/>
    </location>
</feature>
<dbReference type="CDD" id="cd09214">
    <property type="entry name" value="GH64-like"/>
    <property type="match status" value="1"/>
</dbReference>
<keyword evidence="4" id="KW-1185">Reference proteome</keyword>
<gene>
    <name evidence="3" type="ORF">METESE_21020</name>
</gene>
<evidence type="ECO:0000313" key="3">
    <source>
        <dbReference type="EMBL" id="BDU77144.1"/>
    </source>
</evidence>
<keyword evidence="1" id="KW-0732">Signal</keyword>
<dbReference type="EMBL" id="AP027081">
    <property type="protein sequence ID" value="BDU77144.1"/>
    <property type="molecule type" value="Genomic_DNA"/>
</dbReference>
<dbReference type="AlphaFoldDB" id="A0AA48GVQ4"/>
<sequence length="402" mass="43876">MRTSLSGGGAEARLRGLCLSLALLAPAAAAPLAKPSPVKAAPAPPARFVLLNRSRGEAASTPIFVTVTAVDEQGRFLRLAPSGRFVPCGAADNTIPRGGALWAPYSIPLARLRSFDVDRARELRGARLYLSVGQPLWLRVDEATGGLVQPDVTNPSDPNADTTFDWMEFALDGSGFHGNTTCVDQFGLPITLEVVEGSGATAGPVGLARRRSDILDAWREKLPAAFADLEDRGLRIMAPGHVTKGPLTTYLDRYIRDMWDRYRREPLVLTPDEGTFTGRVDELGRLVFRREGDPCAYVIRRMPTTREAWRCDGPLTEGNATERVLGALLGAMINRHTLERPLNWREDGDDYDASPANSYAAFWHAEGIGGKAYGFAYDDVNDRSTLVNAADPRIVRIAFRID</sequence>
<dbReference type="InterPro" id="IPR037398">
    <property type="entry name" value="Glyco_hydro_64_fam"/>
</dbReference>
<dbReference type="PANTHER" id="PTHR38165:SF1">
    <property type="entry name" value="GLUCANASE B"/>
    <property type="match status" value="1"/>
</dbReference>
<organism evidence="3 4">
    <name type="scientific">Mesoterricola sediminis</name>
    <dbReference type="NCBI Taxonomy" id="2927980"/>
    <lineage>
        <taxon>Bacteria</taxon>
        <taxon>Pseudomonadati</taxon>
        <taxon>Acidobacteriota</taxon>
        <taxon>Holophagae</taxon>
        <taxon>Holophagales</taxon>
        <taxon>Holophagaceae</taxon>
        <taxon>Mesoterricola</taxon>
    </lineage>
</organism>
<evidence type="ECO:0000259" key="2">
    <source>
        <dbReference type="PROSITE" id="PS52006"/>
    </source>
</evidence>
<dbReference type="InterPro" id="IPR032477">
    <property type="entry name" value="Glyco_hydro_64"/>
</dbReference>
<dbReference type="RefSeq" id="WP_243330597.1">
    <property type="nucleotide sequence ID" value="NZ_AP027081.1"/>
</dbReference>
<accession>A0AA48GVQ4</accession>
<dbReference type="Proteomes" id="UP001228113">
    <property type="component" value="Chromosome"/>
</dbReference>
<dbReference type="PROSITE" id="PS52006">
    <property type="entry name" value="GH64"/>
    <property type="match status" value="1"/>
</dbReference>